<dbReference type="EMBL" id="JACHMQ010000001">
    <property type="protein sequence ID" value="MBB6399150.1"/>
    <property type="molecule type" value="Genomic_DNA"/>
</dbReference>
<evidence type="ECO:0000256" key="1">
    <source>
        <dbReference type="SAM" id="MobiDB-lite"/>
    </source>
</evidence>
<accession>A0A7X0L231</accession>
<keyword evidence="4" id="KW-1185">Reference proteome</keyword>
<feature type="compositionally biased region" description="Pro residues" evidence="1">
    <location>
        <begin position="57"/>
        <end position="77"/>
    </location>
</feature>
<comment type="caution">
    <text evidence="3">The sequence shown here is derived from an EMBL/GenBank/DDBJ whole genome shotgun (WGS) entry which is preliminary data.</text>
</comment>
<protein>
    <recommendedName>
        <fullName evidence="2">DUF4232 domain-containing protein</fullName>
    </recommendedName>
</protein>
<dbReference type="Proteomes" id="UP000546324">
    <property type="component" value="Unassembled WGS sequence"/>
</dbReference>
<proteinExistence type="predicted"/>
<gene>
    <name evidence="3" type="ORF">BKA00_006064</name>
</gene>
<organism evidence="3 4">
    <name type="scientific">Actinomadura coerulea</name>
    <dbReference type="NCBI Taxonomy" id="46159"/>
    <lineage>
        <taxon>Bacteria</taxon>
        <taxon>Bacillati</taxon>
        <taxon>Actinomycetota</taxon>
        <taxon>Actinomycetes</taxon>
        <taxon>Streptosporangiales</taxon>
        <taxon>Thermomonosporaceae</taxon>
        <taxon>Actinomadura</taxon>
    </lineage>
</organism>
<evidence type="ECO:0000313" key="4">
    <source>
        <dbReference type="Proteomes" id="UP000546324"/>
    </source>
</evidence>
<feature type="region of interest" description="Disordered" evidence="1">
    <location>
        <begin position="47"/>
        <end position="81"/>
    </location>
</feature>
<sequence length="215" mass="22407">MTVTKRTRIRQIGAAGPALGARTLGMRALGTLVLGTLALSACGPGGEDGAGAAAAPVPTPPTAPVPPQRSSPPPPSCTPEGIAVSMNEPDAAMGVRAARIELLNCGRRPYRLDGYPALRVLDGRRQPFNVTAVRGTRQVEDAGPKPLTIRPGRKAEFVIVWRNTVTEADTVAVAGAYLEVRPAPGRPVVIVPAHGPIDLGNTGRLEGTAWRLPTR</sequence>
<dbReference type="InterPro" id="IPR025326">
    <property type="entry name" value="DUF4232"/>
</dbReference>
<dbReference type="RefSeq" id="WP_185030846.1">
    <property type="nucleotide sequence ID" value="NZ_JACHMQ010000001.1"/>
</dbReference>
<dbReference type="Pfam" id="PF14016">
    <property type="entry name" value="DUF4232"/>
    <property type="match status" value="1"/>
</dbReference>
<dbReference type="AlphaFoldDB" id="A0A7X0L231"/>
<feature type="domain" description="DUF4232" evidence="2">
    <location>
        <begin position="77"/>
        <end position="210"/>
    </location>
</feature>
<name>A0A7X0L231_9ACTN</name>
<evidence type="ECO:0000313" key="3">
    <source>
        <dbReference type="EMBL" id="MBB6399150.1"/>
    </source>
</evidence>
<reference evidence="3 4" key="1">
    <citation type="submission" date="2020-08" db="EMBL/GenBank/DDBJ databases">
        <title>Sequencing the genomes of 1000 actinobacteria strains.</title>
        <authorList>
            <person name="Klenk H.-P."/>
        </authorList>
    </citation>
    <scope>NUCLEOTIDE SEQUENCE [LARGE SCALE GENOMIC DNA]</scope>
    <source>
        <strain evidence="3 4">DSM 43675</strain>
    </source>
</reference>
<evidence type="ECO:0000259" key="2">
    <source>
        <dbReference type="Pfam" id="PF14016"/>
    </source>
</evidence>